<dbReference type="PROSITE" id="PS01124">
    <property type="entry name" value="HTH_ARAC_FAMILY_2"/>
    <property type="match status" value="1"/>
</dbReference>
<reference evidence="5 6" key="1">
    <citation type="journal article" date="2010" name="J. Bacteriol.">
        <title>Complete genome sequence of the aerobic facultative methanotroph Methylocella silvestris BL2.</title>
        <authorList>
            <person name="Chen Y."/>
            <person name="Crombie A."/>
            <person name="Rahman M.T."/>
            <person name="Dedysh S.N."/>
            <person name="Liesack W."/>
            <person name="Stott M.B."/>
            <person name="Alam M."/>
            <person name="Theisen A.R."/>
            <person name="Murrell J.C."/>
            <person name="Dunfield P.F."/>
        </authorList>
    </citation>
    <scope>NUCLEOTIDE SEQUENCE [LARGE SCALE GENOMIC DNA]</scope>
    <source>
        <strain evidence="6">DSM 15510 / CIP 108128 / LMG 27833 / NCIMB 13906 / BL2</strain>
    </source>
</reference>
<keyword evidence="3" id="KW-0804">Transcription</keyword>
<dbReference type="PANTHER" id="PTHR46796:SF6">
    <property type="entry name" value="ARAC SUBFAMILY"/>
    <property type="match status" value="1"/>
</dbReference>
<evidence type="ECO:0000256" key="2">
    <source>
        <dbReference type="ARBA" id="ARBA00023125"/>
    </source>
</evidence>
<dbReference type="PRINTS" id="PR00032">
    <property type="entry name" value="HTHARAC"/>
</dbReference>
<dbReference type="OrthoDB" id="9793400at2"/>
<dbReference type="GO" id="GO:0043565">
    <property type="term" value="F:sequence-specific DNA binding"/>
    <property type="evidence" value="ECO:0007669"/>
    <property type="project" value="InterPro"/>
</dbReference>
<dbReference type="SMART" id="SM00342">
    <property type="entry name" value="HTH_ARAC"/>
    <property type="match status" value="1"/>
</dbReference>
<keyword evidence="6" id="KW-1185">Reference proteome</keyword>
<gene>
    <name evidence="5" type="ordered locus">Msil_1853</name>
</gene>
<evidence type="ECO:0000313" key="5">
    <source>
        <dbReference type="EMBL" id="ACK50798.1"/>
    </source>
</evidence>
<dbReference type="Gene3D" id="1.10.10.60">
    <property type="entry name" value="Homeodomain-like"/>
    <property type="match status" value="2"/>
</dbReference>
<dbReference type="InterPro" id="IPR009057">
    <property type="entry name" value="Homeodomain-like_sf"/>
</dbReference>
<accession>B8EM17</accession>
<dbReference type="InterPro" id="IPR050204">
    <property type="entry name" value="AraC_XylS_family_regulators"/>
</dbReference>
<dbReference type="RefSeq" id="WP_012590868.1">
    <property type="nucleotide sequence ID" value="NC_011666.1"/>
</dbReference>
<evidence type="ECO:0000256" key="1">
    <source>
        <dbReference type="ARBA" id="ARBA00023015"/>
    </source>
</evidence>
<evidence type="ECO:0000256" key="3">
    <source>
        <dbReference type="ARBA" id="ARBA00023163"/>
    </source>
</evidence>
<protein>
    <submittedName>
        <fullName evidence="5">Transcriptional regulator, AraC family</fullName>
    </submittedName>
</protein>
<dbReference type="KEGG" id="msl:Msil_1853"/>
<dbReference type="GO" id="GO:0003700">
    <property type="term" value="F:DNA-binding transcription factor activity"/>
    <property type="evidence" value="ECO:0007669"/>
    <property type="project" value="InterPro"/>
</dbReference>
<evidence type="ECO:0000259" key="4">
    <source>
        <dbReference type="PROSITE" id="PS01124"/>
    </source>
</evidence>
<dbReference type="HOGENOM" id="CLU_000445_88_4_5"/>
<dbReference type="SUPFAM" id="SSF46689">
    <property type="entry name" value="Homeodomain-like"/>
    <property type="match status" value="2"/>
</dbReference>
<evidence type="ECO:0000313" key="6">
    <source>
        <dbReference type="Proteomes" id="UP000002257"/>
    </source>
</evidence>
<dbReference type="InterPro" id="IPR018060">
    <property type="entry name" value="HTH_AraC"/>
</dbReference>
<dbReference type="Proteomes" id="UP000002257">
    <property type="component" value="Chromosome"/>
</dbReference>
<keyword evidence="1" id="KW-0805">Transcription regulation</keyword>
<proteinExistence type="predicted"/>
<name>B8EM17_METSB</name>
<dbReference type="AlphaFoldDB" id="B8EM17"/>
<dbReference type="Pfam" id="PF12833">
    <property type="entry name" value="HTH_18"/>
    <property type="match status" value="1"/>
</dbReference>
<feature type="domain" description="HTH araC/xylS-type" evidence="4">
    <location>
        <begin position="195"/>
        <end position="293"/>
    </location>
</feature>
<dbReference type="EMBL" id="CP001280">
    <property type="protein sequence ID" value="ACK50798.1"/>
    <property type="molecule type" value="Genomic_DNA"/>
</dbReference>
<dbReference type="eggNOG" id="COG2207">
    <property type="taxonomic scope" value="Bacteria"/>
</dbReference>
<organism evidence="5 6">
    <name type="scientific">Methylocella silvestris (strain DSM 15510 / CIP 108128 / LMG 27833 / NCIMB 13906 / BL2)</name>
    <dbReference type="NCBI Taxonomy" id="395965"/>
    <lineage>
        <taxon>Bacteria</taxon>
        <taxon>Pseudomonadati</taxon>
        <taxon>Pseudomonadota</taxon>
        <taxon>Alphaproteobacteria</taxon>
        <taxon>Hyphomicrobiales</taxon>
        <taxon>Beijerinckiaceae</taxon>
        <taxon>Methylocella</taxon>
    </lineage>
</organism>
<sequence>MSTTRIQFIAHGRRATLFRAPDLMSADHPWAGFSFEEANAPSEPMPSHSWSKTTLLYVTGGQGSLRWKHRGVWSVDPLQSGTVSITRRDVEIQSVLPSGSFRMMVLQLDGARFQELAPAQIVAIEKSLSSVQVTRDVRLAALLSAMSAEVKDGCASGRLYGESISIAFLAYLAGRYATPPLLADCEKSLSPAEMRTLVGFIRENLANNISVTELAGLVQMRPSHFARIFKASFGITPYQFVMRERVASAKELFVSANLSASQVASEIGFSSQSHFVKVFRQFTGVTPKQYQAGL</sequence>
<keyword evidence="2" id="KW-0238">DNA-binding</keyword>
<dbReference type="PANTHER" id="PTHR46796">
    <property type="entry name" value="HTH-TYPE TRANSCRIPTIONAL ACTIVATOR RHAS-RELATED"/>
    <property type="match status" value="1"/>
</dbReference>
<dbReference type="InterPro" id="IPR020449">
    <property type="entry name" value="Tscrpt_reg_AraC-type_HTH"/>
</dbReference>
<dbReference type="STRING" id="395965.Msil_1853"/>